<accession>A0A6G1QA30</accession>
<feature type="compositionally biased region" description="Basic and acidic residues" evidence="8">
    <location>
        <begin position="1481"/>
        <end position="1490"/>
    </location>
</feature>
<feature type="domain" description="ZAD" evidence="9">
    <location>
        <begin position="269"/>
        <end position="339"/>
    </location>
</feature>
<feature type="region of interest" description="Disordered" evidence="8">
    <location>
        <begin position="2453"/>
        <end position="2513"/>
    </location>
</feature>
<feature type="domain" description="Centrosomin N-terminal motif 1" evidence="10">
    <location>
        <begin position="42"/>
        <end position="110"/>
    </location>
</feature>
<dbReference type="GO" id="GO:0005634">
    <property type="term" value="C:nucleus"/>
    <property type="evidence" value="ECO:0007669"/>
    <property type="project" value="InterPro"/>
</dbReference>
<feature type="compositionally biased region" description="Basic and acidic residues" evidence="8">
    <location>
        <begin position="2322"/>
        <end position="2331"/>
    </location>
</feature>
<gene>
    <name evidence="13" type="ORF">EXN66_Car014956</name>
</gene>
<organism evidence="13 14">
    <name type="scientific">Channa argus</name>
    <name type="common">Northern snakehead</name>
    <name type="synonym">Ophicephalus argus</name>
    <dbReference type="NCBI Taxonomy" id="215402"/>
    <lineage>
        <taxon>Eukaryota</taxon>
        <taxon>Metazoa</taxon>
        <taxon>Chordata</taxon>
        <taxon>Craniata</taxon>
        <taxon>Vertebrata</taxon>
        <taxon>Euteleostomi</taxon>
        <taxon>Actinopterygii</taxon>
        <taxon>Neopterygii</taxon>
        <taxon>Teleostei</taxon>
        <taxon>Neoteleostei</taxon>
        <taxon>Acanthomorphata</taxon>
        <taxon>Anabantaria</taxon>
        <taxon>Anabantiformes</taxon>
        <taxon>Channoidei</taxon>
        <taxon>Channidae</taxon>
        <taxon>Channa</taxon>
    </lineage>
</organism>
<feature type="coiled-coil region" evidence="7">
    <location>
        <begin position="2388"/>
        <end position="2415"/>
    </location>
</feature>
<dbReference type="InterPro" id="IPR056273">
    <property type="entry name" value="CDK5RAP2_MYOME_CC"/>
</dbReference>
<feature type="compositionally biased region" description="Acidic residues" evidence="8">
    <location>
        <begin position="1491"/>
        <end position="1520"/>
    </location>
</feature>
<evidence type="ECO:0000256" key="7">
    <source>
        <dbReference type="SAM" id="Coils"/>
    </source>
</evidence>
<dbReference type="Proteomes" id="UP000503349">
    <property type="component" value="Chromosome 14"/>
</dbReference>
<feature type="region of interest" description="Disordered" evidence="8">
    <location>
        <begin position="2001"/>
        <end position="2026"/>
    </location>
</feature>
<evidence type="ECO:0000256" key="2">
    <source>
        <dbReference type="ARBA" id="ARBA00004555"/>
    </source>
</evidence>
<evidence type="ECO:0000259" key="9">
    <source>
        <dbReference type="Pfam" id="PF07776"/>
    </source>
</evidence>
<feature type="compositionally biased region" description="Acidic residues" evidence="8">
    <location>
        <begin position="1361"/>
        <end position="1386"/>
    </location>
</feature>
<feature type="region of interest" description="Disordered" evidence="8">
    <location>
        <begin position="1771"/>
        <end position="1793"/>
    </location>
</feature>
<dbReference type="Pfam" id="PF07989">
    <property type="entry name" value="Cnn_1N"/>
    <property type="match status" value="1"/>
</dbReference>
<keyword evidence="14" id="KW-1185">Reference proteome</keyword>
<dbReference type="InterPro" id="IPR040947">
    <property type="entry name" value="SMYLE_N"/>
</dbReference>
<keyword evidence="7" id="KW-0175">Coiled coil</keyword>
<keyword evidence="5" id="KW-0333">Golgi apparatus</keyword>
<feature type="domain" description="Short myomegalin-like EB1 binding protein N-terminal" evidence="11">
    <location>
        <begin position="385"/>
        <end position="632"/>
    </location>
</feature>
<feature type="region of interest" description="Disordered" evidence="8">
    <location>
        <begin position="1349"/>
        <end position="1416"/>
    </location>
</feature>
<feature type="region of interest" description="Disordered" evidence="8">
    <location>
        <begin position="480"/>
        <end position="594"/>
    </location>
</feature>
<dbReference type="InterPro" id="IPR052593">
    <property type="entry name" value="MT-associated_AKAP9-binding"/>
</dbReference>
<dbReference type="PANTHER" id="PTHR46501">
    <property type="entry name" value="MYOMEGALIN"/>
    <property type="match status" value="1"/>
</dbReference>
<evidence type="ECO:0000256" key="8">
    <source>
        <dbReference type="SAM" id="MobiDB-lite"/>
    </source>
</evidence>
<evidence type="ECO:0000256" key="5">
    <source>
        <dbReference type="ARBA" id="ARBA00023034"/>
    </source>
</evidence>
<feature type="coiled-coil region" evidence="7">
    <location>
        <begin position="43"/>
        <end position="167"/>
    </location>
</feature>
<feature type="coiled-coil region" evidence="7">
    <location>
        <begin position="722"/>
        <end position="770"/>
    </location>
</feature>
<evidence type="ECO:0000256" key="3">
    <source>
        <dbReference type="ARBA" id="ARBA00022490"/>
    </source>
</evidence>
<comment type="subcellular location">
    <subcellularLocation>
        <location evidence="1">Cytoplasm</location>
        <location evidence="1">Cytoskeleton</location>
    </subcellularLocation>
    <subcellularLocation>
        <location evidence="2">Golgi apparatus</location>
    </subcellularLocation>
</comment>
<dbReference type="GO" id="GO:0007098">
    <property type="term" value="P:centrosome cycle"/>
    <property type="evidence" value="ECO:0007669"/>
    <property type="project" value="TreeGrafter"/>
</dbReference>
<dbReference type="InterPro" id="IPR012943">
    <property type="entry name" value="Cnn_1N"/>
</dbReference>
<evidence type="ECO:0000259" key="10">
    <source>
        <dbReference type="Pfam" id="PF07989"/>
    </source>
</evidence>
<dbReference type="GO" id="GO:1903358">
    <property type="term" value="P:regulation of Golgi organization"/>
    <property type="evidence" value="ECO:0007669"/>
    <property type="project" value="TreeGrafter"/>
</dbReference>
<feature type="compositionally biased region" description="Polar residues" evidence="8">
    <location>
        <begin position="2312"/>
        <end position="2321"/>
    </location>
</feature>
<evidence type="ECO:0000259" key="11">
    <source>
        <dbReference type="Pfam" id="PF18615"/>
    </source>
</evidence>
<dbReference type="GO" id="GO:0005794">
    <property type="term" value="C:Golgi apparatus"/>
    <property type="evidence" value="ECO:0007669"/>
    <property type="project" value="UniProtKB-SubCell"/>
</dbReference>
<feature type="compositionally biased region" description="Polar residues" evidence="8">
    <location>
        <begin position="1949"/>
        <end position="1977"/>
    </location>
</feature>
<feature type="region of interest" description="Disordered" evidence="8">
    <location>
        <begin position="1474"/>
        <end position="1523"/>
    </location>
</feature>
<keyword evidence="4" id="KW-0597">Phosphoprotein</keyword>
<evidence type="ECO:0000256" key="1">
    <source>
        <dbReference type="ARBA" id="ARBA00004245"/>
    </source>
</evidence>
<evidence type="ECO:0000256" key="6">
    <source>
        <dbReference type="ARBA" id="ARBA00023212"/>
    </source>
</evidence>
<reference evidence="13 14" key="1">
    <citation type="submission" date="2019-02" db="EMBL/GenBank/DDBJ databases">
        <title>Opniocepnalus argus genome.</title>
        <authorList>
            <person name="Zhou C."/>
            <person name="Xiao S."/>
        </authorList>
    </citation>
    <scope>NUCLEOTIDE SEQUENCE [LARGE SCALE GENOMIC DNA]</scope>
    <source>
        <strain evidence="13">OARG1902GOOAL</strain>
        <tissue evidence="13">Muscle</tissue>
    </source>
</reference>
<feature type="compositionally biased region" description="Low complexity" evidence="8">
    <location>
        <begin position="535"/>
        <end position="548"/>
    </location>
</feature>
<dbReference type="GO" id="GO:0090063">
    <property type="term" value="P:positive regulation of microtubule nucleation"/>
    <property type="evidence" value="ECO:0007669"/>
    <property type="project" value="TreeGrafter"/>
</dbReference>
<reference evidence="14" key="2">
    <citation type="submission" date="2019-02" db="EMBL/GenBank/DDBJ databases">
        <title>Opniocepnalus argus Var Kimnra genome.</title>
        <authorList>
            <person name="Zhou C."/>
            <person name="Xiao S."/>
        </authorList>
    </citation>
    <scope>NUCLEOTIDE SEQUENCE [LARGE SCALE GENOMIC DNA]</scope>
</reference>
<feature type="domain" description="CDK5 regulatory subunit-associated protein 2/Myomegalin coiled coil" evidence="12">
    <location>
        <begin position="1236"/>
        <end position="1354"/>
    </location>
</feature>
<evidence type="ECO:0000313" key="14">
    <source>
        <dbReference type="Proteomes" id="UP000503349"/>
    </source>
</evidence>
<evidence type="ECO:0000256" key="4">
    <source>
        <dbReference type="ARBA" id="ARBA00022553"/>
    </source>
</evidence>
<feature type="coiled-coil region" evidence="7">
    <location>
        <begin position="889"/>
        <end position="1088"/>
    </location>
</feature>
<dbReference type="GO" id="GO:0060090">
    <property type="term" value="F:molecular adaptor activity"/>
    <property type="evidence" value="ECO:0007669"/>
    <property type="project" value="TreeGrafter"/>
</dbReference>
<evidence type="ECO:0000259" key="12">
    <source>
        <dbReference type="Pfam" id="PF23246"/>
    </source>
</evidence>
<dbReference type="PANTHER" id="PTHR46501:SF2">
    <property type="entry name" value="MYOMEGALIN"/>
    <property type="match status" value="1"/>
</dbReference>
<feature type="region of interest" description="Disordered" evidence="8">
    <location>
        <begin position="1949"/>
        <end position="1983"/>
    </location>
</feature>
<dbReference type="InterPro" id="IPR012934">
    <property type="entry name" value="Znf_AD"/>
</dbReference>
<dbReference type="Pfam" id="PF23246">
    <property type="entry name" value="CC_CDK5RAP2"/>
    <property type="match status" value="1"/>
</dbReference>
<dbReference type="Pfam" id="PF07776">
    <property type="entry name" value="zf-AD"/>
    <property type="match status" value="1"/>
</dbReference>
<feature type="compositionally biased region" description="Basic and acidic residues" evidence="8">
    <location>
        <begin position="1399"/>
        <end position="1411"/>
    </location>
</feature>
<dbReference type="GO" id="GO:0005813">
    <property type="term" value="C:centrosome"/>
    <property type="evidence" value="ECO:0007669"/>
    <property type="project" value="TreeGrafter"/>
</dbReference>
<feature type="compositionally biased region" description="Low complexity" evidence="8">
    <location>
        <begin position="584"/>
        <end position="594"/>
    </location>
</feature>
<feature type="region of interest" description="Disordered" evidence="8">
    <location>
        <begin position="2312"/>
        <end position="2331"/>
    </location>
</feature>
<protein>
    <submittedName>
        <fullName evidence="13">Myomegalin Cardiomyopathy-associated protein 2 Phosphodiesterase 4D-interacting protein</fullName>
    </submittedName>
</protein>
<proteinExistence type="predicted"/>
<keyword evidence="3" id="KW-0963">Cytoplasm</keyword>
<dbReference type="Pfam" id="PF18615">
    <property type="entry name" value="SMYLE_N"/>
    <property type="match status" value="1"/>
</dbReference>
<keyword evidence="6" id="KW-0206">Cytoskeleton</keyword>
<evidence type="ECO:0000313" key="13">
    <source>
        <dbReference type="EMBL" id="KAF3699269.1"/>
    </source>
</evidence>
<dbReference type="EMBL" id="CM015725">
    <property type="protein sequence ID" value="KAF3699269.1"/>
    <property type="molecule type" value="Genomic_DNA"/>
</dbReference>
<dbReference type="GO" id="GO:0008270">
    <property type="term" value="F:zinc ion binding"/>
    <property type="evidence" value="ECO:0007669"/>
    <property type="project" value="InterPro"/>
</dbReference>
<sequence>MCFLYISLDSAVEDNISSKTSDHMTDLCSDETDNCPPLQLHTLKQFEQHLNDLKKENFSLKLRIYFLEERIQQKYEESSEDVYRTNIELKVEVESLKQELQEKQQFLDKALTTAESLTNNNEAELQRRCQERQQEIDQMQQVLETKIQLLQEEAQLARSEAERMASLAGSHSCTSLLSLDTPMEAITDDERPPYILSPSNTSKDRLIEELTKELHSKEALITDLSREKTTLTLRVGELEGQVKELSSSLLQKDKDVEVLGMLDLKMKETCRICGRELCGNQRRWIFSPTAKLNLQVLLSHALGRELTRDGRGEFACSKCTFMLDRMYRFDTVIARVEALSIERLQRLLQEKHRLRHCISGLYRKTNSEEGTVTITGVNEASGDGMVDISGLAHAKYCALLQDDLVYSLYESWADDSLDCHHHHHSQCPAGTGSEVTVAGSQRCVPSTPRRCRGCSYWRVADSDYEAVCKVPRKLARSISCGPSTRYSASVVGGSGEGDRKHVEDSEEPPSSLTLVPASQDLSKISDSDRTLAGRASSSPSLSSLEAAEGYIQPGATTDGPLGSPRDPIDDQISDSLSEEHTGGPHELSSPGPGLSLALCLPQSCSTYRPVRSTKGSKLPVLHRQYSSNGGTRLNFPDPVLGMSYGTPDRERDNHMPAPNLETPLIRLNVGVDQDLNFADMDNLLEDLYKEYPPPPPHQSLVEEQQSQLNQYECAAGQCVSELQKAQLQVQSLQAKIHESEANNMKLQEKLNEMECELRSLRQATQSQERTIQGLTESIGTKDGEAQELYQLIEGQNATLCKLREMAHRNQLTQCKASEGFSETLTLAQLQGELVGVQSSLFSLGLELEASQRSLRQSQRQGDDLMRFKDRLNCDLQEALQHREVTEKHNQDLSCALQKMRSELQAKEAALKECEAEKRSLVQERDQSISQLKLSLQDKEQQLQEYSDMLESAGSSKPRDTLLEKLRERIKERDRALERSIDDKFRCLEEHEGQVRRLQLALREKERDLERLRCILSNNEETITSLDALVRGKELELEQAAEAYRNLQWLKQQGEEKERNTLREKDTIINQLQAALHSHSQEAQDLTAALVARVQAGPTEIVEELKARPALKEKLFQELLSDRSRQSNEHQAQVQDLLNTLSSKDQYLQDYSYRLSLVISERTGQLQELRRQLSLREQELRELNWDKEKEMGGETEHLRSALKEKEAFIEELKQGQEHVNQTPFSENESEMKALKEELRLALKKEREAQNELSALQLALAHHQVEKVATKDGTDHQCVLEQLLSEYNKLNDALRAEKKLYQNLMHIHTKSDSSSEKIQALHTELDTVQALRRQLEEVLARTRNMALGLERAAKRQPNFGELSTEEEDEGDNEDDSSDEFTDSIEDDDTKVTTRNLSSPQKSEKTHHPGELVKRSLSQGLNVKQLEEEKKRLEGQLKEIKLQLERDGYTSLAQMRSAMQKLQQENQALKGQAAVLGLRTTTENNHRSPNRQDLEEDKEEEEEVDIDTEEEEQEEEDEEEDEVEKTCRVPIGKRGPPCVGLNEERGKRHCVRPCSLDLGMLTSFPQLHQTETEPAGDSSKVDTLWNDTEEGLREQAARLCSDLALSHQENRELQERLMVSEATVQAQAEQLKEYRDLLTETSVQQASKQVQVDLQDLGYETCGRSENEAEREEASSPEFDDLEMCTSLSQQLHYEGGGSSWYAGNCSRDREAYEIEDEPVSVQHLVEDLRSQLTRCHKVIRGLQLRVRSLSATSDYASSLERTPRKVNWAFERSPAPSGMEEDEGWMSDTQGIRSGSKPNRELQDLMARVATLEAQLKSSRLESKGQAEEEKCATWPGKYNSLIQAQARELSHLRQRMREGQGVCHILTQHLGDTTKAFEELLRANDIDYYMGQSFREQLAQSIALAQRVVTKISGRDCAESHDDKMGHELLALRLSKELQHKDKIIESLHTKLQQRPETPSSCHALSETTDQSDRTSLVSDEYRTNEDLEMGFDLDAREYHEEHRLRQPGHASEPDVRPSFPPPHGLLKSSSSCPNMLCSAPMALTSQSYRALLSEAVSSSLSVPSGPDVWGKEVTSDPRPRALSVIAVRPELDTLYKQMNDHNRGFAVPHDKALFSLSPGPHNQHNRSSYSQLSHHAFQQYQLGDIPEGHSLKSDSGLLTGATLWDMENLVLPGSFSGSAGHQPGSSHEGVNLIEEHLREVRCLRQRLEESIRANERLRQQLEEKLATNGRDGGAPTNIYIQGLDTVTQLSNEIRVLKEENLGLQSRLQANTDSCEEVVQLREAVFTARARVKQAELEAEQWKEELRRLQAHSQEQGQQIHTLRQERQATQEKTNRLQHDVSLLQQQLCESRELIHSLQSELQVYDRVCASTKASKGYMCQLPGLPVELGELLAEVRSLRAQLQNSVQENSALKQLELHKQLEQKLGVGSPRTPSLSALTASPQRENFYRRQLLHDPAPSPPVRDIGLFNCGSPGPPYSDLDDSHSTANADPLDPHSELEGEAPDGSFANRNGRHAIGHVDDFTALQQQVVEGRSLVQGMEATLQALLGPPLLACGQKQSSELVLDYESVKSLLSNTKTLRQILEEAMSLLKMFWRAALPSTDPSIQNLKKEQCMQEEILSLKLRMSEQEEVLKGTIQRLRSTSRTKESMEQFIVNQYEDPGGAAREQLANHSFLKISGASRAAGPAGNQCPATARKRSSQCLL</sequence>
<name>A0A6G1QA30_CHAAH</name>